<dbReference type="EMBL" id="QPFP01000008">
    <property type="protein sequence ID" value="TEB35059.1"/>
    <property type="molecule type" value="Genomic_DNA"/>
</dbReference>
<evidence type="ECO:0000256" key="4">
    <source>
        <dbReference type="ARBA" id="ARBA00022490"/>
    </source>
</evidence>
<evidence type="ECO:0000256" key="6">
    <source>
        <dbReference type="ARBA" id="ARBA00022801"/>
    </source>
</evidence>
<comment type="subcellular location">
    <subcellularLocation>
        <location evidence="2">Cytoplasm</location>
    </subcellularLocation>
</comment>
<dbReference type="SMART" id="SM01125">
    <property type="entry name" value="DCP2"/>
    <property type="match status" value="1"/>
</dbReference>
<name>A0A4Y7TNE3_COPMI</name>
<dbReference type="Gene3D" id="1.10.10.1050">
    <property type="entry name" value="Dcp2, box A domain"/>
    <property type="match status" value="1"/>
</dbReference>
<dbReference type="AlphaFoldDB" id="A0A4Y7TNE3"/>
<dbReference type="Pfam" id="PF00293">
    <property type="entry name" value="NUDIX"/>
    <property type="match status" value="1"/>
</dbReference>
<dbReference type="GO" id="GO:0000932">
    <property type="term" value="C:P-body"/>
    <property type="evidence" value="ECO:0007669"/>
    <property type="project" value="TreeGrafter"/>
</dbReference>
<keyword evidence="12" id="KW-1185">Reference proteome</keyword>
<dbReference type="InterPro" id="IPR036189">
    <property type="entry name" value="DCP2_BoxA_sf"/>
</dbReference>
<comment type="caution">
    <text evidence="11">The sequence shown here is derived from an EMBL/GenBank/DDBJ whole genome shotgun (WGS) entry which is preliminary data.</text>
</comment>
<feature type="compositionally biased region" description="Polar residues" evidence="9">
    <location>
        <begin position="297"/>
        <end position="309"/>
    </location>
</feature>
<keyword evidence="8" id="KW-0464">Manganese</keyword>
<dbReference type="FunFam" id="3.90.79.10:FF:000003">
    <property type="entry name" value="M7GpppN-mRNA hydrolase isoform 2"/>
    <property type="match status" value="1"/>
</dbReference>
<dbReference type="GO" id="GO:0030145">
    <property type="term" value="F:manganese ion binding"/>
    <property type="evidence" value="ECO:0007669"/>
    <property type="project" value="InterPro"/>
</dbReference>
<keyword evidence="5" id="KW-0479">Metal-binding</keyword>
<dbReference type="Proteomes" id="UP000298030">
    <property type="component" value="Unassembled WGS sequence"/>
</dbReference>
<feature type="region of interest" description="Disordered" evidence="9">
    <location>
        <begin position="428"/>
        <end position="453"/>
    </location>
</feature>
<accession>A0A4Y7TNE3</accession>
<dbReference type="SUPFAM" id="SSF140586">
    <property type="entry name" value="Dcp2 domain-like"/>
    <property type="match status" value="1"/>
</dbReference>
<reference evidence="11 12" key="1">
    <citation type="journal article" date="2019" name="Nat. Ecol. Evol.">
        <title>Megaphylogeny resolves global patterns of mushroom evolution.</title>
        <authorList>
            <person name="Varga T."/>
            <person name="Krizsan K."/>
            <person name="Foldi C."/>
            <person name="Dima B."/>
            <person name="Sanchez-Garcia M."/>
            <person name="Sanchez-Ramirez S."/>
            <person name="Szollosi G.J."/>
            <person name="Szarkandi J.G."/>
            <person name="Papp V."/>
            <person name="Albert L."/>
            <person name="Andreopoulos W."/>
            <person name="Angelini C."/>
            <person name="Antonin V."/>
            <person name="Barry K.W."/>
            <person name="Bougher N.L."/>
            <person name="Buchanan P."/>
            <person name="Buyck B."/>
            <person name="Bense V."/>
            <person name="Catcheside P."/>
            <person name="Chovatia M."/>
            <person name="Cooper J."/>
            <person name="Damon W."/>
            <person name="Desjardin D."/>
            <person name="Finy P."/>
            <person name="Geml J."/>
            <person name="Haridas S."/>
            <person name="Hughes K."/>
            <person name="Justo A."/>
            <person name="Karasinski D."/>
            <person name="Kautmanova I."/>
            <person name="Kiss B."/>
            <person name="Kocsube S."/>
            <person name="Kotiranta H."/>
            <person name="LaButti K.M."/>
            <person name="Lechner B.E."/>
            <person name="Liimatainen K."/>
            <person name="Lipzen A."/>
            <person name="Lukacs Z."/>
            <person name="Mihaltcheva S."/>
            <person name="Morgado L.N."/>
            <person name="Niskanen T."/>
            <person name="Noordeloos M.E."/>
            <person name="Ohm R.A."/>
            <person name="Ortiz-Santana B."/>
            <person name="Ovrebo C."/>
            <person name="Racz N."/>
            <person name="Riley R."/>
            <person name="Savchenko A."/>
            <person name="Shiryaev A."/>
            <person name="Soop K."/>
            <person name="Spirin V."/>
            <person name="Szebenyi C."/>
            <person name="Tomsovsky M."/>
            <person name="Tulloss R.E."/>
            <person name="Uehling J."/>
            <person name="Grigoriev I.V."/>
            <person name="Vagvolgyi C."/>
            <person name="Papp T."/>
            <person name="Martin F.M."/>
            <person name="Miettinen O."/>
            <person name="Hibbett D.S."/>
            <person name="Nagy L.G."/>
        </authorList>
    </citation>
    <scope>NUCLEOTIDE SEQUENCE [LARGE SCALE GENOMIC DNA]</scope>
    <source>
        <strain evidence="11 12">FP101781</strain>
    </source>
</reference>
<comment type="cofactor">
    <cofactor evidence="1">
        <name>Mn(2+)</name>
        <dbReference type="ChEBI" id="CHEBI:29035"/>
    </cofactor>
</comment>
<dbReference type="CDD" id="cd03672">
    <property type="entry name" value="NUDIX_Dcp2p_Nudt20"/>
    <property type="match status" value="1"/>
</dbReference>
<gene>
    <name evidence="11" type="ORF">FA13DRAFT_1788654</name>
</gene>
<dbReference type="Pfam" id="PF05026">
    <property type="entry name" value="DCP2"/>
    <property type="match status" value="1"/>
</dbReference>
<evidence type="ECO:0000313" key="11">
    <source>
        <dbReference type="EMBL" id="TEB35059.1"/>
    </source>
</evidence>
<evidence type="ECO:0000256" key="5">
    <source>
        <dbReference type="ARBA" id="ARBA00022723"/>
    </source>
</evidence>
<evidence type="ECO:0000313" key="12">
    <source>
        <dbReference type="Proteomes" id="UP000298030"/>
    </source>
</evidence>
<evidence type="ECO:0000256" key="7">
    <source>
        <dbReference type="ARBA" id="ARBA00022884"/>
    </source>
</evidence>
<dbReference type="InterPro" id="IPR044099">
    <property type="entry name" value="Dcp2_NUDIX"/>
</dbReference>
<keyword evidence="6" id="KW-0378">Hydrolase</keyword>
<dbReference type="GO" id="GO:0003723">
    <property type="term" value="F:RNA binding"/>
    <property type="evidence" value="ECO:0007669"/>
    <property type="project" value="UniProtKB-KW"/>
</dbReference>
<keyword evidence="4" id="KW-0963">Cytoplasm</keyword>
<feature type="compositionally biased region" description="Polar residues" evidence="9">
    <location>
        <begin position="640"/>
        <end position="650"/>
    </location>
</feature>
<keyword evidence="7" id="KW-0694">RNA-binding</keyword>
<dbReference type="GO" id="GO:0000290">
    <property type="term" value="P:deadenylation-dependent decapping of nuclear-transcribed mRNA"/>
    <property type="evidence" value="ECO:0007669"/>
    <property type="project" value="InterPro"/>
</dbReference>
<feature type="compositionally biased region" description="Low complexity" evidence="9">
    <location>
        <begin position="283"/>
        <end position="296"/>
    </location>
</feature>
<organism evidence="11 12">
    <name type="scientific">Coprinellus micaceus</name>
    <name type="common">Glistening ink-cap mushroom</name>
    <name type="synonym">Coprinus micaceus</name>
    <dbReference type="NCBI Taxonomy" id="71717"/>
    <lineage>
        <taxon>Eukaryota</taxon>
        <taxon>Fungi</taxon>
        <taxon>Dikarya</taxon>
        <taxon>Basidiomycota</taxon>
        <taxon>Agaricomycotina</taxon>
        <taxon>Agaricomycetes</taxon>
        <taxon>Agaricomycetidae</taxon>
        <taxon>Agaricales</taxon>
        <taxon>Agaricineae</taxon>
        <taxon>Psathyrellaceae</taxon>
        <taxon>Coprinellus</taxon>
    </lineage>
</organism>
<dbReference type="SUPFAM" id="SSF55811">
    <property type="entry name" value="Nudix"/>
    <property type="match status" value="1"/>
</dbReference>
<evidence type="ECO:0000256" key="1">
    <source>
        <dbReference type="ARBA" id="ARBA00001936"/>
    </source>
</evidence>
<sequence>MASPPSSPEISAALGGEEQYYSFSYKDATEEEIMEELTTRFILNLPDDELASLQRVCFQVEQAHWFYEDFIREENRRCPSLPLKKFTAMLFSACPVLQHYDPEEAFQYFVHYKTQVPVCGAIMLNETWDKCVLVKGWKSSSGWGFPKGKINEGEPKDKQVHEETGYNLTGKLDPRQFIEMENSGQQVTLFIVPGVPEDTEFKTKTRKEISRIEWFKLADLPSWRKGKHATGKFYLIAPFIPRLKAFIIARRPRKLPRKIPPAPKTVSDSPPQIEAVIANGTDSDALQDSSSQASSLNGGPQTPSPQYTESQPAFIPQIAGEGRQVALAAESLDPHFAKLLSGLTMSAAPTQESVEPVKAEPPSMLQTIFMSAKQTTETTSIPSEESVIPKAIGVQSKRDRPDQPTPIATKTKTITDTSITVSQVTATVPPSIVPPPAQTSNPDPIPTNKSEPANGLQVTAKASVSPPISPRSPTFRKSSTADISPYLARPMATEMPVSAKRLQQLALLESVATESARMTPKLREATPSFSSIAPPFLPPIPDGRYAPTPYLNGGSRDLRPLAPPSTGHMGFTTPGLPPPFSQPLPQHHDSFIVRSQTSQAMHRPNFHAPPGSASMSHQQLLSMISSTQPGPVPAPHSFTLGPSASFSHAGQPQFALGGPGAGPMPSMGAGMPTHFPPPSTGYLGAFHPPPHQYLAPGSRPFSAAPHNASAGALLSILNSPVAPKAMPAQVDPSQFPMRA</sequence>
<dbReference type="InterPro" id="IPR000086">
    <property type="entry name" value="NUDIX_hydrolase_dom"/>
</dbReference>
<protein>
    <submittedName>
        <fullName evidence="11">DCP2-domain-containing protein</fullName>
    </submittedName>
</protein>
<comment type="similarity">
    <text evidence="3">Belongs to the Nudix hydrolase family. DCP2 subfamily.</text>
</comment>
<evidence type="ECO:0000256" key="8">
    <source>
        <dbReference type="ARBA" id="ARBA00023211"/>
    </source>
</evidence>
<dbReference type="GO" id="GO:0000184">
    <property type="term" value="P:nuclear-transcribed mRNA catabolic process, nonsense-mediated decay"/>
    <property type="evidence" value="ECO:0007669"/>
    <property type="project" value="InterPro"/>
</dbReference>
<dbReference type="PANTHER" id="PTHR23114:SF17">
    <property type="entry name" value="M7GPPPN-MRNA HYDROLASE"/>
    <property type="match status" value="1"/>
</dbReference>
<dbReference type="InterPro" id="IPR015797">
    <property type="entry name" value="NUDIX_hydrolase-like_dom_sf"/>
</dbReference>
<dbReference type="STRING" id="71717.A0A4Y7TNE3"/>
<dbReference type="InterPro" id="IPR007722">
    <property type="entry name" value="DCP2_BoxA"/>
</dbReference>
<feature type="region of interest" description="Disordered" evidence="9">
    <location>
        <begin position="628"/>
        <end position="655"/>
    </location>
</feature>
<dbReference type="PANTHER" id="PTHR23114">
    <property type="entry name" value="M7GPPPN-MRNA HYDROLASE"/>
    <property type="match status" value="1"/>
</dbReference>
<evidence type="ECO:0000259" key="10">
    <source>
        <dbReference type="SMART" id="SM01125"/>
    </source>
</evidence>
<dbReference type="Gene3D" id="3.90.79.10">
    <property type="entry name" value="Nucleoside Triphosphate Pyrophosphohydrolase"/>
    <property type="match status" value="1"/>
</dbReference>
<feature type="domain" description="mRNA decapping protein 2 Box A" evidence="10">
    <location>
        <begin position="31"/>
        <end position="113"/>
    </location>
</feature>
<feature type="region of interest" description="Disordered" evidence="9">
    <location>
        <begin position="283"/>
        <end position="309"/>
    </location>
</feature>
<evidence type="ECO:0000256" key="2">
    <source>
        <dbReference type="ARBA" id="ARBA00004496"/>
    </source>
</evidence>
<dbReference type="GO" id="GO:0140933">
    <property type="term" value="F:5'-(N(7)-methylguanosine 5'-triphospho)-[mRNA] hydrolase activity"/>
    <property type="evidence" value="ECO:0007669"/>
    <property type="project" value="InterPro"/>
</dbReference>
<feature type="compositionally biased region" description="Polar residues" evidence="9">
    <location>
        <begin position="438"/>
        <end position="453"/>
    </location>
</feature>
<evidence type="ECO:0000256" key="9">
    <source>
        <dbReference type="SAM" id="MobiDB-lite"/>
    </source>
</evidence>
<dbReference type="OrthoDB" id="18996at2759"/>
<evidence type="ECO:0000256" key="3">
    <source>
        <dbReference type="ARBA" id="ARBA00005279"/>
    </source>
</evidence>
<proteinExistence type="inferred from homology"/>
<feature type="region of interest" description="Disordered" evidence="9">
    <location>
        <begin position="460"/>
        <end position="479"/>
    </location>
</feature>